<comment type="caution">
    <text evidence="4">The sequence shown here is derived from an EMBL/GenBank/DDBJ whole genome shotgun (WGS) entry which is preliminary data.</text>
</comment>
<dbReference type="InterPro" id="IPR029044">
    <property type="entry name" value="Nucleotide-diphossugar_trans"/>
</dbReference>
<dbReference type="CDD" id="cd04181">
    <property type="entry name" value="NTP_transferase"/>
    <property type="match status" value="1"/>
</dbReference>
<evidence type="ECO:0000259" key="3">
    <source>
        <dbReference type="Pfam" id="PF25087"/>
    </source>
</evidence>
<accession>A0ABV9Y5P8</accession>
<dbReference type="Gene3D" id="3.90.550.10">
    <property type="entry name" value="Spore Coat Polysaccharide Biosynthesis Protein SpsA, Chain A"/>
    <property type="match status" value="1"/>
</dbReference>
<dbReference type="RefSeq" id="WP_344043005.1">
    <property type="nucleotide sequence ID" value="NZ_BAAAKE010000039.1"/>
</dbReference>
<dbReference type="PANTHER" id="PTHR22572">
    <property type="entry name" value="SUGAR-1-PHOSPHATE GUANYL TRANSFERASE"/>
    <property type="match status" value="1"/>
</dbReference>
<reference evidence="5" key="1">
    <citation type="journal article" date="2019" name="Int. J. Syst. Evol. Microbiol.">
        <title>The Global Catalogue of Microorganisms (GCM) 10K type strain sequencing project: providing services to taxonomists for standard genome sequencing and annotation.</title>
        <authorList>
            <consortium name="The Broad Institute Genomics Platform"/>
            <consortium name="The Broad Institute Genome Sequencing Center for Infectious Disease"/>
            <person name="Wu L."/>
            <person name="Ma J."/>
        </authorList>
    </citation>
    <scope>NUCLEOTIDE SEQUENCE [LARGE SCALE GENOMIC DNA]</scope>
    <source>
        <strain evidence="5">KCTC 12848</strain>
    </source>
</reference>
<evidence type="ECO:0000313" key="4">
    <source>
        <dbReference type="EMBL" id="MFC5057568.1"/>
    </source>
</evidence>
<dbReference type="Proteomes" id="UP001595833">
    <property type="component" value="Unassembled WGS sequence"/>
</dbReference>
<name>A0ABV9Y5P8_9PSEU</name>
<dbReference type="Pfam" id="PF25087">
    <property type="entry name" value="GMPPB_C"/>
    <property type="match status" value="1"/>
</dbReference>
<keyword evidence="5" id="KW-1185">Reference proteome</keyword>
<gene>
    <name evidence="4" type="ORF">ACFPFM_27960</name>
</gene>
<feature type="domain" description="Nucleotidyl transferase" evidence="2">
    <location>
        <begin position="9"/>
        <end position="236"/>
    </location>
</feature>
<protein>
    <submittedName>
        <fullName evidence="4">NDP-sugar synthase</fullName>
    </submittedName>
</protein>
<proteinExistence type="inferred from homology"/>
<evidence type="ECO:0000256" key="1">
    <source>
        <dbReference type="ARBA" id="ARBA00007274"/>
    </source>
</evidence>
<evidence type="ECO:0000313" key="5">
    <source>
        <dbReference type="Proteomes" id="UP001595833"/>
    </source>
</evidence>
<organism evidence="4 5">
    <name type="scientific">Saccharothrix xinjiangensis</name>
    <dbReference type="NCBI Taxonomy" id="204798"/>
    <lineage>
        <taxon>Bacteria</taxon>
        <taxon>Bacillati</taxon>
        <taxon>Actinomycetota</taxon>
        <taxon>Actinomycetes</taxon>
        <taxon>Pseudonocardiales</taxon>
        <taxon>Pseudonocardiaceae</taxon>
        <taxon>Saccharothrix</taxon>
    </lineage>
</organism>
<dbReference type="InterPro" id="IPR005835">
    <property type="entry name" value="NTP_transferase_dom"/>
</dbReference>
<feature type="domain" description="Mannose-1-phosphate guanyltransferase C-terminal" evidence="3">
    <location>
        <begin position="250"/>
        <end position="343"/>
    </location>
</feature>
<dbReference type="InterPro" id="IPR050486">
    <property type="entry name" value="Mannose-1P_guanyltransferase"/>
</dbReference>
<dbReference type="Gene3D" id="2.160.10.10">
    <property type="entry name" value="Hexapeptide repeat proteins"/>
    <property type="match status" value="1"/>
</dbReference>
<comment type="similarity">
    <text evidence="1">Belongs to the transferase hexapeptide repeat family.</text>
</comment>
<dbReference type="Pfam" id="PF00483">
    <property type="entry name" value="NTP_transferase"/>
    <property type="match status" value="1"/>
</dbReference>
<dbReference type="SUPFAM" id="SSF53448">
    <property type="entry name" value="Nucleotide-diphospho-sugar transferases"/>
    <property type="match status" value="1"/>
</dbReference>
<dbReference type="EMBL" id="JBHSJB010000028">
    <property type="protein sequence ID" value="MFC5057568.1"/>
    <property type="molecule type" value="Genomic_DNA"/>
</dbReference>
<sequence>MSELQGAEAVVLVGGKGTRLRPLTLSAPKPMLPTAGVPFLTHLLSRIGEAGITHVVLGTSYKAEVFEEHFGDGSALGLELEYVVEDEPLDTAGAIRNVAHKLRERDVMVFNGDILSGVDLRAVLATHREAEADVTLHLVRVDDPRRFGCVPTDEDGRVTAFLEKTENPPTDQINAGCYVFRREVIEGIPAGRRVSVERETFPGLLASGARVQGHVDASYWLDLGTPAAFVQGSADLVRGVAPTAALELRGEAVLLEGASVHEDAVVRGGATIGAGCTVAAGAMVDGAVLFDGAVVGEGARVERSVVGANALVQAGAVVTDSVIGDGAVVGARCELVNGARVWPGVVLPEAGIRFSADV</sequence>
<dbReference type="InterPro" id="IPR056729">
    <property type="entry name" value="GMPPB_C"/>
</dbReference>
<evidence type="ECO:0000259" key="2">
    <source>
        <dbReference type="Pfam" id="PF00483"/>
    </source>
</evidence>